<reference evidence="2 3" key="1">
    <citation type="submission" date="2018-10" db="EMBL/GenBank/DDBJ databases">
        <title>Co-occurring genomic capacity for anaerobic methane metabolism and dissimilatory sulfite reduction discovered in the Korarchaeota.</title>
        <authorList>
            <person name="Mckay L.J."/>
            <person name="Dlakic M."/>
            <person name="Fields M.W."/>
            <person name="Delmont T.O."/>
            <person name="Eren A.M."/>
            <person name="Jay Z.J."/>
            <person name="Klingelsmith K.B."/>
            <person name="Rusch D.B."/>
            <person name="Inskeep W.P."/>
        </authorList>
    </citation>
    <scope>NUCLEOTIDE SEQUENCE [LARGE SCALE GENOMIC DNA]</scope>
    <source>
        <strain evidence="2 3">WS</strain>
    </source>
</reference>
<dbReference type="Gene3D" id="3.40.5.50">
    <property type="match status" value="1"/>
</dbReference>
<accession>A0A429GAD2</accession>
<protein>
    <recommendedName>
        <fullName evidence="1">Gins51 C-terminal domain-containing protein</fullName>
    </recommendedName>
</protein>
<evidence type="ECO:0000313" key="3">
    <source>
        <dbReference type="Proteomes" id="UP000278149"/>
    </source>
</evidence>
<dbReference type="InterPro" id="IPR054314">
    <property type="entry name" value="Gins51_C"/>
</dbReference>
<organism evidence="2 3">
    <name type="scientific">Candidatus Korarchaeum cryptofilum</name>
    <dbReference type="NCBI Taxonomy" id="498846"/>
    <lineage>
        <taxon>Archaea</taxon>
        <taxon>Thermoproteota</taxon>
        <taxon>Candidatus Korarchaeia</taxon>
        <taxon>Candidatus Korarchaeales</taxon>
        <taxon>Candidatus Korarchaeaceae</taxon>
        <taxon>Candidatus Korarchaeum</taxon>
    </lineage>
</organism>
<dbReference type="Pfam" id="PF22090">
    <property type="entry name" value="Gins51_C"/>
    <property type="match status" value="1"/>
</dbReference>
<comment type="caution">
    <text evidence="2">The sequence shown here is derived from an EMBL/GenBank/DDBJ whole genome shotgun (WGS) entry which is preliminary data.</text>
</comment>
<dbReference type="Proteomes" id="UP000278149">
    <property type="component" value="Unassembled WGS sequence"/>
</dbReference>
<sequence>MVELPLEVAEKLEELKWAERVDDLAMVIFKDDVKEFVGVDGRIYGPFKKGDIANLPKENVDALTEHEVVQVVSS</sequence>
<dbReference type="AlphaFoldDB" id="A0A429GAD2"/>
<name>A0A429GAD2_9CREN</name>
<feature type="domain" description="Gins51 C-terminal" evidence="1">
    <location>
        <begin position="27"/>
        <end position="69"/>
    </location>
</feature>
<evidence type="ECO:0000259" key="1">
    <source>
        <dbReference type="Pfam" id="PF22090"/>
    </source>
</evidence>
<gene>
    <name evidence="2" type="ORF">D9Q81_00380</name>
</gene>
<evidence type="ECO:0000313" key="2">
    <source>
        <dbReference type="EMBL" id="RSN70769.1"/>
    </source>
</evidence>
<dbReference type="EMBL" id="RCOR01000003">
    <property type="protein sequence ID" value="RSN70769.1"/>
    <property type="molecule type" value="Genomic_DNA"/>
</dbReference>
<proteinExistence type="predicted"/>